<reference evidence="1 2" key="1">
    <citation type="submission" date="2011-02" db="EMBL/GenBank/DDBJ databases">
        <title>The Genome Sequence of Sphaeroforma arctica JP610.</title>
        <authorList>
            <consortium name="The Broad Institute Genome Sequencing Platform"/>
            <person name="Russ C."/>
            <person name="Cuomo C."/>
            <person name="Young S.K."/>
            <person name="Zeng Q."/>
            <person name="Gargeya S."/>
            <person name="Alvarado L."/>
            <person name="Berlin A."/>
            <person name="Chapman S.B."/>
            <person name="Chen Z."/>
            <person name="Freedman E."/>
            <person name="Gellesch M."/>
            <person name="Goldberg J."/>
            <person name="Griggs A."/>
            <person name="Gujja S."/>
            <person name="Heilman E."/>
            <person name="Heiman D."/>
            <person name="Howarth C."/>
            <person name="Mehta T."/>
            <person name="Neiman D."/>
            <person name="Pearson M."/>
            <person name="Roberts A."/>
            <person name="Saif S."/>
            <person name="Shea T."/>
            <person name="Shenoy N."/>
            <person name="Sisk P."/>
            <person name="Stolte C."/>
            <person name="Sykes S."/>
            <person name="White J."/>
            <person name="Yandava C."/>
            <person name="Burger G."/>
            <person name="Gray M.W."/>
            <person name="Holland P.W.H."/>
            <person name="King N."/>
            <person name="Lang F.B.F."/>
            <person name="Roger A.J."/>
            <person name="Ruiz-Trillo I."/>
            <person name="Haas B."/>
            <person name="Nusbaum C."/>
            <person name="Birren B."/>
        </authorList>
    </citation>
    <scope>NUCLEOTIDE SEQUENCE [LARGE SCALE GENOMIC DNA]</scope>
    <source>
        <strain evidence="1 2">JP610</strain>
    </source>
</reference>
<gene>
    <name evidence="1" type="ORF">SARC_10716</name>
</gene>
<evidence type="ECO:0000313" key="1">
    <source>
        <dbReference type="EMBL" id="KNC76804.1"/>
    </source>
</evidence>
<protein>
    <submittedName>
        <fullName evidence="1">Uncharacterized protein</fullName>
    </submittedName>
</protein>
<dbReference type="Proteomes" id="UP000054560">
    <property type="component" value="Unassembled WGS sequence"/>
</dbReference>
<evidence type="ECO:0000313" key="2">
    <source>
        <dbReference type="Proteomes" id="UP000054560"/>
    </source>
</evidence>
<keyword evidence="2" id="KW-1185">Reference proteome</keyword>
<dbReference type="RefSeq" id="XP_014150706.1">
    <property type="nucleotide sequence ID" value="XM_014295231.1"/>
</dbReference>
<organism evidence="1 2">
    <name type="scientific">Sphaeroforma arctica JP610</name>
    <dbReference type="NCBI Taxonomy" id="667725"/>
    <lineage>
        <taxon>Eukaryota</taxon>
        <taxon>Ichthyosporea</taxon>
        <taxon>Ichthyophonida</taxon>
        <taxon>Sphaeroforma</taxon>
    </lineage>
</organism>
<proteinExistence type="predicted"/>
<accession>A0A0L0FJ43</accession>
<name>A0A0L0FJ43_9EUKA</name>
<sequence>MHIDTNVWKGSAHSVLDEFLYELQNKSTNIRANVTSHPVNNVLHNINSPEPRLANNGCALPPVFLTPQTAGSKTNHQEIASTTTKTSHSRSCSADEVLRAAASGNANDDSFPARASELLDLVERNASAQRRLAHTPTVRTELVGYNNLAHISQLSGEPYTFGNDGRVFLATTESCGPQITPLGSPIQGEHGVTHSHGVNCQLSPFSHAAQQQLSSSAHTVPIRPLHLLDVHTDNITINCSAKTHCTNCHQYKPLHAPCGLNYDDYNSNVKVGGQGLEKRRASNSFTQQYASIHFQNNLLSSYCGTPTKSRCDETQVGYQSEVKEYNKALDNRVASLKSTVIR</sequence>
<dbReference type="GeneID" id="25911220"/>
<dbReference type="AlphaFoldDB" id="A0A0L0FJ43"/>
<dbReference type="EMBL" id="KQ242955">
    <property type="protein sequence ID" value="KNC76804.1"/>
    <property type="molecule type" value="Genomic_DNA"/>
</dbReference>